<evidence type="ECO:0000313" key="7">
    <source>
        <dbReference type="EMBL" id="NOU76473.1"/>
    </source>
</evidence>
<accession>A0ABX1Y6N4</accession>
<feature type="domain" description="Phosphotyrosine protein phosphatase I" evidence="6">
    <location>
        <begin position="2"/>
        <end position="153"/>
    </location>
</feature>
<dbReference type="RefSeq" id="WP_171648938.1">
    <property type="nucleotide sequence ID" value="NZ_WHOA01000241.1"/>
</dbReference>
<evidence type="ECO:0000256" key="1">
    <source>
        <dbReference type="ARBA" id="ARBA00011063"/>
    </source>
</evidence>
<dbReference type="Pfam" id="PF01451">
    <property type="entry name" value="LMWPc"/>
    <property type="match status" value="1"/>
</dbReference>
<dbReference type="InterPro" id="IPR023485">
    <property type="entry name" value="Ptyr_pPase"/>
</dbReference>
<dbReference type="InterPro" id="IPR017867">
    <property type="entry name" value="Tyr_phospatase_low_mol_wt"/>
</dbReference>
<dbReference type="PANTHER" id="PTHR11717">
    <property type="entry name" value="LOW MOLECULAR WEIGHT PROTEIN TYROSINE PHOSPHATASE"/>
    <property type="match status" value="1"/>
</dbReference>
<dbReference type="EMBL" id="WHOA01000241">
    <property type="protein sequence ID" value="NOU76473.1"/>
    <property type="molecule type" value="Genomic_DNA"/>
</dbReference>
<evidence type="ECO:0000256" key="5">
    <source>
        <dbReference type="ARBA" id="ARBA00051722"/>
    </source>
</evidence>
<dbReference type="PANTHER" id="PTHR11717:SF7">
    <property type="entry name" value="LOW MOLECULAR WEIGHT PHOSPHOTYROSINE PROTEIN PHOSPHATASE"/>
    <property type="match status" value="1"/>
</dbReference>
<dbReference type="CDD" id="cd16343">
    <property type="entry name" value="LMWPTP"/>
    <property type="match status" value="1"/>
</dbReference>
<keyword evidence="4" id="KW-0904">Protein phosphatase</keyword>
<proteinExistence type="inferred from homology"/>
<dbReference type="EC" id="3.1.3.48" evidence="2"/>
<dbReference type="InterPro" id="IPR050438">
    <property type="entry name" value="LMW_PTPase"/>
</dbReference>
<evidence type="ECO:0000256" key="2">
    <source>
        <dbReference type="ARBA" id="ARBA00013064"/>
    </source>
</evidence>
<name>A0ABX1Y6N4_9BACL</name>
<reference evidence="7 8" key="1">
    <citation type="submission" date="2019-10" db="EMBL/GenBank/DDBJ databases">
        <title>Description of Paenibacillus terrestris sp. nov.</title>
        <authorList>
            <person name="Carlier A."/>
            <person name="Qi S."/>
        </authorList>
    </citation>
    <scope>NUCLEOTIDE SEQUENCE [LARGE SCALE GENOMIC DNA]</scope>
    <source>
        <strain evidence="7 8">LMG 31458</strain>
    </source>
</reference>
<comment type="catalytic activity">
    <reaction evidence="5">
        <text>O-phospho-L-tyrosyl-[protein] + H2O = L-tyrosyl-[protein] + phosphate</text>
        <dbReference type="Rhea" id="RHEA:10684"/>
        <dbReference type="Rhea" id="RHEA-COMP:10136"/>
        <dbReference type="Rhea" id="RHEA-COMP:20101"/>
        <dbReference type="ChEBI" id="CHEBI:15377"/>
        <dbReference type="ChEBI" id="CHEBI:43474"/>
        <dbReference type="ChEBI" id="CHEBI:46858"/>
        <dbReference type="ChEBI" id="CHEBI:61978"/>
        <dbReference type="EC" id="3.1.3.48"/>
    </reaction>
</comment>
<evidence type="ECO:0000259" key="6">
    <source>
        <dbReference type="SMART" id="SM00226"/>
    </source>
</evidence>
<evidence type="ECO:0000256" key="3">
    <source>
        <dbReference type="ARBA" id="ARBA00022801"/>
    </source>
</evidence>
<dbReference type="InterPro" id="IPR036196">
    <property type="entry name" value="Ptyr_pPase_sf"/>
</dbReference>
<gene>
    <name evidence="7" type="ORF">GC098_34810</name>
</gene>
<organism evidence="7 8">
    <name type="scientific">Paenibacillus phytorum</name>
    <dbReference type="NCBI Taxonomy" id="2654977"/>
    <lineage>
        <taxon>Bacteria</taxon>
        <taxon>Bacillati</taxon>
        <taxon>Bacillota</taxon>
        <taxon>Bacilli</taxon>
        <taxon>Bacillales</taxon>
        <taxon>Paenibacillaceae</taxon>
        <taxon>Paenibacillus</taxon>
    </lineage>
</organism>
<dbReference type="Proteomes" id="UP000616779">
    <property type="component" value="Unassembled WGS sequence"/>
</dbReference>
<dbReference type="Gene3D" id="3.40.50.2300">
    <property type="match status" value="1"/>
</dbReference>
<comment type="similarity">
    <text evidence="1">Belongs to the low molecular weight phosphotyrosine protein phosphatase family.</text>
</comment>
<comment type="caution">
    <text evidence="7">The sequence shown here is derived from an EMBL/GenBank/DDBJ whole genome shotgun (WGS) entry which is preliminary data.</text>
</comment>
<evidence type="ECO:0000313" key="8">
    <source>
        <dbReference type="Proteomes" id="UP000616779"/>
    </source>
</evidence>
<dbReference type="PRINTS" id="PR00719">
    <property type="entry name" value="LMWPTPASE"/>
</dbReference>
<keyword evidence="8" id="KW-1185">Reference proteome</keyword>
<keyword evidence="3" id="KW-0378">Hydrolase</keyword>
<evidence type="ECO:0000256" key="4">
    <source>
        <dbReference type="ARBA" id="ARBA00022912"/>
    </source>
</evidence>
<dbReference type="SMART" id="SM00226">
    <property type="entry name" value="LMWPc"/>
    <property type="match status" value="1"/>
</dbReference>
<sequence>MIQVLFVCLGNICRSPMAEAVFRHQVKEAGLDAVIAIDSAGTGDWHIGHPPHQGTRDILDQYQIKHEGLKARQVRSNDFIQYTYIIAMDASNVTNLASFAPDFVEGEKRAAIHKLLDFSPDRSNKDVPDPYYTGDFQEVYEMVDESCERLLAFIIEKEKL</sequence>
<protein>
    <recommendedName>
        <fullName evidence="2">protein-tyrosine-phosphatase</fullName>
        <ecNumber evidence="2">3.1.3.48</ecNumber>
    </recommendedName>
</protein>
<dbReference type="SUPFAM" id="SSF52788">
    <property type="entry name" value="Phosphotyrosine protein phosphatases I"/>
    <property type="match status" value="1"/>
</dbReference>